<dbReference type="RefSeq" id="WP_313982118.1">
    <property type="nucleotide sequence ID" value="NZ_JASJOS010000009.1"/>
</dbReference>
<protein>
    <submittedName>
        <fullName evidence="2">DUF3659 domain-containing protein</fullName>
    </submittedName>
</protein>
<organism evidence="2 3">
    <name type="scientific">Xanthocytophaga flava</name>
    <dbReference type="NCBI Taxonomy" id="3048013"/>
    <lineage>
        <taxon>Bacteria</taxon>
        <taxon>Pseudomonadati</taxon>
        <taxon>Bacteroidota</taxon>
        <taxon>Cytophagia</taxon>
        <taxon>Cytophagales</taxon>
        <taxon>Rhodocytophagaceae</taxon>
        <taxon>Xanthocytophaga</taxon>
    </lineage>
</organism>
<evidence type="ECO:0000256" key="1">
    <source>
        <dbReference type="SAM" id="SignalP"/>
    </source>
</evidence>
<comment type="caution">
    <text evidence="2">The sequence shown here is derived from an EMBL/GenBank/DDBJ whole genome shotgun (WGS) entry which is preliminary data.</text>
</comment>
<gene>
    <name evidence="2" type="ORF">QNI16_19865</name>
</gene>
<feature type="chain" id="PRO_5042037557" evidence="1">
    <location>
        <begin position="20"/>
        <end position="145"/>
    </location>
</feature>
<dbReference type="Proteomes" id="UP001241110">
    <property type="component" value="Unassembled WGS sequence"/>
</dbReference>
<sequence length="145" mass="15736">MKRNLFLLVALLLHLVMFAQQRPDFKGHVIDSKGDVYLDGTKVGNVTKEGSIIDASGKKLAYLDANGQLLDASGKKLGKMGKDGKTYYDANGTVMLAIKDNADGTCTIQDAKGKVIGNVHSSYKGMACSLHCFQNKMSMKDHSKH</sequence>
<dbReference type="AlphaFoldDB" id="A0AAE3QNV1"/>
<dbReference type="EMBL" id="JASJOS010000009">
    <property type="protein sequence ID" value="MDJ1482767.1"/>
    <property type="molecule type" value="Genomic_DNA"/>
</dbReference>
<evidence type="ECO:0000313" key="3">
    <source>
        <dbReference type="Proteomes" id="UP001241110"/>
    </source>
</evidence>
<name>A0AAE3QNV1_9BACT</name>
<keyword evidence="1" id="KW-0732">Signal</keyword>
<accession>A0AAE3QNV1</accession>
<reference evidence="2" key="1">
    <citation type="submission" date="2023-05" db="EMBL/GenBank/DDBJ databases">
        <authorList>
            <person name="Zhang X."/>
        </authorList>
    </citation>
    <scope>NUCLEOTIDE SEQUENCE</scope>
    <source>
        <strain evidence="2">YF14B1</strain>
    </source>
</reference>
<evidence type="ECO:0000313" key="2">
    <source>
        <dbReference type="EMBL" id="MDJ1482767.1"/>
    </source>
</evidence>
<feature type="signal peptide" evidence="1">
    <location>
        <begin position="1"/>
        <end position="19"/>
    </location>
</feature>
<proteinExistence type="predicted"/>